<comment type="cofactor">
    <cofactor evidence="1">
        <name>heme b</name>
        <dbReference type="ChEBI" id="CHEBI:60344"/>
    </cofactor>
</comment>
<proteinExistence type="inferred from homology"/>
<feature type="transmembrane region" description="Helical" evidence="13">
    <location>
        <begin position="56"/>
        <end position="75"/>
    </location>
</feature>
<dbReference type="GO" id="GO:0046872">
    <property type="term" value="F:metal ion binding"/>
    <property type="evidence" value="ECO:0007669"/>
    <property type="project" value="UniProtKB-KW"/>
</dbReference>
<dbReference type="RefSeq" id="WP_046805816.1">
    <property type="nucleotide sequence ID" value="NZ_PREU01000012.1"/>
</dbReference>
<evidence type="ECO:0000256" key="9">
    <source>
        <dbReference type="ARBA" id="ARBA00022989"/>
    </source>
</evidence>
<comment type="similarity">
    <text evidence="12">Belongs to the cytochrome b561 family.</text>
</comment>
<gene>
    <name evidence="15" type="ORF">C4E15_22695</name>
</gene>
<feature type="domain" description="Cytochrome b561 bacterial/Ni-hydrogenase" evidence="14">
    <location>
        <begin position="15"/>
        <end position="185"/>
    </location>
</feature>
<accession>A0A2S5GL92</accession>
<dbReference type="InterPro" id="IPR011577">
    <property type="entry name" value="Cyt_b561_bac/Ni-Hgenase"/>
</dbReference>
<feature type="transmembrane region" description="Helical" evidence="13">
    <location>
        <begin position="153"/>
        <end position="175"/>
    </location>
</feature>
<dbReference type="EMBL" id="PREU01000012">
    <property type="protein sequence ID" value="PPA73832.1"/>
    <property type="molecule type" value="Genomic_DNA"/>
</dbReference>
<dbReference type="OrthoDB" id="8536275at2"/>
<dbReference type="Proteomes" id="UP000239990">
    <property type="component" value="Unassembled WGS sequence"/>
</dbReference>
<evidence type="ECO:0000256" key="8">
    <source>
        <dbReference type="ARBA" id="ARBA00022982"/>
    </source>
</evidence>
<evidence type="ECO:0000256" key="7">
    <source>
        <dbReference type="ARBA" id="ARBA00022723"/>
    </source>
</evidence>
<organism evidence="15 16">
    <name type="scientific">Achromobacter spanius</name>
    <dbReference type="NCBI Taxonomy" id="217203"/>
    <lineage>
        <taxon>Bacteria</taxon>
        <taxon>Pseudomonadati</taxon>
        <taxon>Pseudomonadota</taxon>
        <taxon>Betaproteobacteria</taxon>
        <taxon>Burkholderiales</taxon>
        <taxon>Alcaligenaceae</taxon>
        <taxon>Achromobacter</taxon>
    </lineage>
</organism>
<evidence type="ECO:0000256" key="2">
    <source>
        <dbReference type="ARBA" id="ARBA00004651"/>
    </source>
</evidence>
<protein>
    <submittedName>
        <fullName evidence="15">Cytochrome b</fullName>
    </submittedName>
</protein>
<evidence type="ECO:0000256" key="10">
    <source>
        <dbReference type="ARBA" id="ARBA00023004"/>
    </source>
</evidence>
<dbReference type="SUPFAM" id="SSF81342">
    <property type="entry name" value="Transmembrane di-heme cytochromes"/>
    <property type="match status" value="1"/>
</dbReference>
<evidence type="ECO:0000256" key="13">
    <source>
        <dbReference type="SAM" id="Phobius"/>
    </source>
</evidence>
<comment type="subcellular location">
    <subcellularLocation>
        <location evidence="2">Cell membrane</location>
        <topology evidence="2">Multi-pass membrane protein</topology>
    </subcellularLocation>
</comment>
<evidence type="ECO:0000256" key="6">
    <source>
        <dbReference type="ARBA" id="ARBA00022692"/>
    </source>
</evidence>
<evidence type="ECO:0000256" key="3">
    <source>
        <dbReference type="ARBA" id="ARBA00022448"/>
    </source>
</evidence>
<feature type="transmembrane region" description="Helical" evidence="13">
    <location>
        <begin position="87"/>
        <end position="116"/>
    </location>
</feature>
<name>A0A2S5GL92_9BURK</name>
<dbReference type="InterPro" id="IPR052168">
    <property type="entry name" value="Cytochrome_b561_oxidase"/>
</dbReference>
<keyword evidence="11 13" id="KW-0472">Membrane</keyword>
<keyword evidence="3" id="KW-0813">Transport</keyword>
<evidence type="ECO:0000256" key="12">
    <source>
        <dbReference type="ARBA" id="ARBA00037975"/>
    </source>
</evidence>
<dbReference type="GO" id="GO:0020037">
    <property type="term" value="F:heme binding"/>
    <property type="evidence" value="ECO:0007669"/>
    <property type="project" value="TreeGrafter"/>
</dbReference>
<dbReference type="PANTHER" id="PTHR30529:SF1">
    <property type="entry name" value="CYTOCHROME B561 HOMOLOG 2"/>
    <property type="match status" value="1"/>
</dbReference>
<dbReference type="InterPro" id="IPR016174">
    <property type="entry name" value="Di-haem_cyt_TM"/>
</dbReference>
<evidence type="ECO:0000256" key="4">
    <source>
        <dbReference type="ARBA" id="ARBA00022475"/>
    </source>
</evidence>
<evidence type="ECO:0000259" key="14">
    <source>
        <dbReference type="Pfam" id="PF01292"/>
    </source>
</evidence>
<comment type="caution">
    <text evidence="15">The sequence shown here is derived from an EMBL/GenBank/DDBJ whole genome shotgun (WGS) entry which is preliminary data.</text>
</comment>
<keyword evidence="9 13" id="KW-1133">Transmembrane helix</keyword>
<evidence type="ECO:0000256" key="11">
    <source>
        <dbReference type="ARBA" id="ARBA00023136"/>
    </source>
</evidence>
<sequence length="187" mass="20950">MTTSPLQANYPGPSHYDRMTIALHWLTAFLVVGLFALAEIWSFLPRGTPTRRLLQSLHISFGLLFTAVFVLRVVWRSTGGRRLPPAATGLMGLASTGVHGLLYLLMAAQIVLGFLFRWAQGEPFAFFGLFDVPRWIAIDREQRHFIGGLHDTVAWTIIALALVHALAALVHHYALHDGVLRRMLRSR</sequence>
<keyword evidence="6 13" id="KW-0812">Transmembrane</keyword>
<feature type="transmembrane region" description="Helical" evidence="13">
    <location>
        <begin position="21"/>
        <end position="44"/>
    </location>
</feature>
<reference evidence="15 16" key="1">
    <citation type="submission" date="2018-02" db="EMBL/GenBank/DDBJ databases">
        <title>Draft Genome of Achromobacter spanius stain 6.</title>
        <authorList>
            <person name="Gunasekera T.S."/>
            <person name="Radwan O."/>
            <person name="Ruiz O.N."/>
        </authorList>
    </citation>
    <scope>NUCLEOTIDE SEQUENCE [LARGE SCALE GENOMIC DNA]</scope>
    <source>
        <strain evidence="15 16">6</strain>
    </source>
</reference>
<dbReference type="AlphaFoldDB" id="A0A2S5GL92"/>
<evidence type="ECO:0000256" key="1">
    <source>
        <dbReference type="ARBA" id="ARBA00001970"/>
    </source>
</evidence>
<keyword evidence="4" id="KW-1003">Cell membrane</keyword>
<dbReference type="GO" id="GO:0005886">
    <property type="term" value="C:plasma membrane"/>
    <property type="evidence" value="ECO:0007669"/>
    <property type="project" value="UniProtKB-SubCell"/>
</dbReference>
<evidence type="ECO:0000313" key="15">
    <source>
        <dbReference type="EMBL" id="PPA73832.1"/>
    </source>
</evidence>
<dbReference type="GO" id="GO:0022904">
    <property type="term" value="P:respiratory electron transport chain"/>
    <property type="evidence" value="ECO:0007669"/>
    <property type="project" value="InterPro"/>
</dbReference>
<evidence type="ECO:0000313" key="16">
    <source>
        <dbReference type="Proteomes" id="UP000239990"/>
    </source>
</evidence>
<dbReference type="PANTHER" id="PTHR30529">
    <property type="entry name" value="CYTOCHROME B561"/>
    <property type="match status" value="1"/>
</dbReference>
<keyword evidence="7" id="KW-0479">Metal-binding</keyword>
<evidence type="ECO:0000256" key="5">
    <source>
        <dbReference type="ARBA" id="ARBA00022617"/>
    </source>
</evidence>
<keyword evidence="8" id="KW-0249">Electron transport</keyword>
<dbReference type="Pfam" id="PF01292">
    <property type="entry name" value="Ni_hydr_CYTB"/>
    <property type="match status" value="1"/>
</dbReference>
<keyword evidence="5" id="KW-0349">Heme</keyword>
<keyword evidence="10" id="KW-0408">Iron</keyword>
<dbReference type="GO" id="GO:0009055">
    <property type="term" value="F:electron transfer activity"/>
    <property type="evidence" value="ECO:0007669"/>
    <property type="project" value="InterPro"/>
</dbReference>